<name>A0A2H0Y1X9_UNCSA</name>
<dbReference type="InterPro" id="IPR018873">
    <property type="entry name" value="KilA-N_DNA-bd_domain"/>
</dbReference>
<dbReference type="EMBL" id="PEYM01000004">
    <property type="protein sequence ID" value="PIS31726.1"/>
    <property type="molecule type" value="Genomic_DNA"/>
</dbReference>
<evidence type="ECO:0000259" key="1">
    <source>
        <dbReference type="Pfam" id="PF10543"/>
    </source>
</evidence>
<keyword evidence="2" id="KW-0238">DNA-binding</keyword>
<proteinExistence type="predicted"/>
<reference evidence="2 3" key="1">
    <citation type="submission" date="2017-09" db="EMBL/GenBank/DDBJ databases">
        <title>Depth-based differentiation of microbial function through sediment-hosted aquifers and enrichment of novel symbionts in the deep terrestrial subsurface.</title>
        <authorList>
            <person name="Probst A.J."/>
            <person name="Ladd B."/>
            <person name="Jarett J.K."/>
            <person name="Geller-Mcgrath D.E."/>
            <person name="Sieber C.M."/>
            <person name="Emerson J.B."/>
            <person name="Anantharaman K."/>
            <person name="Thomas B.C."/>
            <person name="Malmstrom R."/>
            <person name="Stieglmeier M."/>
            <person name="Klingl A."/>
            <person name="Woyke T."/>
            <person name="Ryan C.M."/>
            <person name="Banfield J.F."/>
        </authorList>
    </citation>
    <scope>NUCLEOTIDE SEQUENCE [LARGE SCALE GENOMIC DNA]</scope>
    <source>
        <strain evidence="2">CG08_land_8_20_14_0_20_45_16</strain>
    </source>
</reference>
<dbReference type="Pfam" id="PF10543">
    <property type="entry name" value="ORF6N"/>
    <property type="match status" value="1"/>
</dbReference>
<gene>
    <name evidence="2" type="ORF">COT42_00375</name>
</gene>
<sequence>MNDLIPVEIIEKRIYLIRGYKIMLDFDLADLYGVETKVLNQAVKRNQKRFPADFMFSLSKQEILRMSQIVTSSQVKFHSNVNAFTENGVAMLSSVLRSERAISVNIQIMRAFTSLRLILSRHKNLSEKIKKPEQKYKKHDVAIEIVFETLRKMIADEEKPKKEIGFKID</sequence>
<accession>A0A2H0Y1X9</accession>
<protein>
    <submittedName>
        <fullName evidence="2">DNA-binding protein</fullName>
    </submittedName>
</protein>
<evidence type="ECO:0000313" key="3">
    <source>
        <dbReference type="Proteomes" id="UP000231343"/>
    </source>
</evidence>
<evidence type="ECO:0000313" key="2">
    <source>
        <dbReference type="EMBL" id="PIS31726.1"/>
    </source>
</evidence>
<organism evidence="2 3">
    <name type="scientific">Candidatus Saganbacteria bacterium CG08_land_8_20_14_0_20_45_16</name>
    <dbReference type="NCBI Taxonomy" id="2014293"/>
    <lineage>
        <taxon>Bacteria</taxon>
        <taxon>Bacillati</taxon>
        <taxon>Saganbacteria</taxon>
    </lineage>
</organism>
<feature type="domain" description="KilA-N DNA-binding" evidence="1">
    <location>
        <begin position="13"/>
        <end position="95"/>
    </location>
</feature>
<dbReference type="AlphaFoldDB" id="A0A2H0Y1X9"/>
<dbReference type="GO" id="GO:0003677">
    <property type="term" value="F:DNA binding"/>
    <property type="evidence" value="ECO:0007669"/>
    <property type="project" value="UniProtKB-KW"/>
</dbReference>
<comment type="caution">
    <text evidence="2">The sequence shown here is derived from an EMBL/GenBank/DDBJ whole genome shotgun (WGS) entry which is preliminary data.</text>
</comment>
<dbReference type="Proteomes" id="UP000231343">
    <property type="component" value="Unassembled WGS sequence"/>
</dbReference>